<dbReference type="Gene3D" id="3.30.1360.200">
    <property type="match status" value="1"/>
</dbReference>
<reference evidence="14 15" key="1">
    <citation type="submission" date="2018-06" db="EMBL/GenBank/DDBJ databases">
        <authorList>
            <consortium name="Pathogen Informatics"/>
            <person name="Doyle S."/>
        </authorList>
    </citation>
    <scope>NUCLEOTIDE SEQUENCE [LARGE SCALE GENOMIC DNA]</scope>
    <source>
        <strain evidence="14 15">NCTC10254</strain>
    </source>
</reference>
<keyword evidence="7 9" id="KW-0811">Translocation</keyword>
<dbReference type="NCBIfam" id="TIGR00916">
    <property type="entry name" value="2A0604s01"/>
    <property type="match status" value="1"/>
</dbReference>
<comment type="function">
    <text evidence="9">Part of the Sec protein translocase complex. Interacts with the SecYEG preprotein conducting channel. SecDF uses the proton motive force (PMF) to complete protein translocation after the ATP-dependent function of SecA.</text>
</comment>
<dbReference type="GO" id="GO:0005886">
    <property type="term" value="C:plasma membrane"/>
    <property type="evidence" value="ECO:0007669"/>
    <property type="project" value="UniProtKB-SubCell"/>
</dbReference>
<dbReference type="HAMAP" id="MF_01463_B">
    <property type="entry name" value="SecD_B"/>
    <property type="match status" value="1"/>
</dbReference>
<evidence type="ECO:0000313" key="14">
    <source>
        <dbReference type="EMBL" id="SPW30689.1"/>
    </source>
</evidence>
<feature type="domain" description="SecDF P1 head subdomain" evidence="13">
    <location>
        <begin position="294"/>
        <end position="394"/>
    </location>
</feature>
<dbReference type="Proteomes" id="UP000249886">
    <property type="component" value="Unassembled WGS sequence"/>
</dbReference>
<organism evidence="14 15">
    <name type="scientific">Corynebacterium matruchotii</name>
    <dbReference type="NCBI Taxonomy" id="43768"/>
    <lineage>
        <taxon>Bacteria</taxon>
        <taxon>Bacillati</taxon>
        <taxon>Actinomycetota</taxon>
        <taxon>Actinomycetes</taxon>
        <taxon>Mycobacteriales</taxon>
        <taxon>Corynebacteriaceae</taxon>
        <taxon>Corynebacterium</taxon>
    </lineage>
</organism>
<dbReference type="AlphaFoldDB" id="A0A6H9XG00"/>
<dbReference type="EMBL" id="UARK01000023">
    <property type="protein sequence ID" value="SPW30689.1"/>
    <property type="molecule type" value="Genomic_DNA"/>
</dbReference>
<keyword evidence="6 9" id="KW-1133">Transmembrane helix</keyword>
<dbReference type="Pfam" id="PF21760">
    <property type="entry name" value="SecD_1st"/>
    <property type="match status" value="1"/>
</dbReference>
<keyword evidence="4 9" id="KW-0812">Transmembrane</keyword>
<feature type="transmembrane region" description="Helical" evidence="9">
    <location>
        <begin position="20"/>
        <end position="38"/>
    </location>
</feature>
<evidence type="ECO:0000256" key="4">
    <source>
        <dbReference type="ARBA" id="ARBA00022692"/>
    </source>
</evidence>
<feature type="transmembrane region" description="Helical" evidence="9">
    <location>
        <begin position="422"/>
        <end position="442"/>
    </location>
</feature>
<dbReference type="Gene3D" id="3.30.70.3220">
    <property type="match status" value="1"/>
</dbReference>
<evidence type="ECO:0000256" key="9">
    <source>
        <dbReference type="HAMAP-Rule" id="MF_01463"/>
    </source>
</evidence>
<keyword evidence="5 9" id="KW-0653">Protein transport</keyword>
<evidence type="ECO:0000256" key="3">
    <source>
        <dbReference type="ARBA" id="ARBA00022475"/>
    </source>
</evidence>
<comment type="subunit">
    <text evidence="9">Forms a complex with SecF. Part of the essential Sec protein translocation apparatus which comprises SecA, SecYEG and auxiliary proteins SecDF. Other proteins may also be involved.</text>
</comment>
<sequence length="652" mass="69402">MASKRRSGGSRWETWPKKAIAVFGLFIIAIYAVIFLTGDRSATPKLGIDLRGGTRITLVPQGATPTQDQLQQAKNILENRVNGMGVSGANVIVDGTSLVITVPGEDTSQARAVGQTSQLLFRPVVQPDASVDNDSIIKAIEEMGNRWVTAGVMPADQVQKKFDELRKNVEKQKAAQEEQAKKQGNENQQLPEVKVPDLKVTAKAPAKAADSIAANKQRTEQLKVLKDDRQSKDAAKQLAASTLMVCSSAPDPLQGSDDPALPLVACDASTNQPYILGEVPLLVGQTDPVHGKRLTGNEIDSNRPITGGLNSQTGQMEISFAFKAGDNEKGSETWADLTQKYLQQQVAITLDSKIISAPQIQSPTPVGSATAITGKFTQDEATELANNLRYGALPLSFAGENGESGGTAITVPASLGLASLKAGLFAGLVGFALVALFSLFFYRIFGLVSLVSLVLAEVLVYGALVLLGRLIGYSLDLAGIAGLIIGIGATADSFVVLYERIKDEIRHGRTFRSAVPHAWDRAKQTIVTGNFVTLIASVVVYFLAVGEVKGFAFTLGLTTVFDLVVTYLLTAPLVILASRKPWAAKPAFNGLGKVFEVVKQRGTVKPGANGQSGSAATNPTKESAEPAESVEERIIRTSAHLVAQDDDQEEKK</sequence>
<evidence type="ECO:0000256" key="10">
    <source>
        <dbReference type="SAM" id="MobiDB-lite"/>
    </source>
</evidence>
<dbReference type="InterPro" id="IPR005791">
    <property type="entry name" value="SecD"/>
</dbReference>
<dbReference type="GO" id="GO:0065002">
    <property type="term" value="P:intracellular protein transmembrane transport"/>
    <property type="evidence" value="ECO:0007669"/>
    <property type="project" value="UniProtKB-UniRule"/>
</dbReference>
<protein>
    <recommendedName>
        <fullName evidence="9">Protein translocase subunit SecD</fullName>
    </recommendedName>
</protein>
<dbReference type="NCBIfam" id="TIGR01129">
    <property type="entry name" value="secD"/>
    <property type="match status" value="1"/>
</dbReference>
<feature type="domain" description="Protein translocase subunit SecDF P1" evidence="12">
    <location>
        <begin position="70"/>
        <end position="124"/>
    </location>
</feature>
<dbReference type="Pfam" id="PF02355">
    <property type="entry name" value="SecD_SecF_C"/>
    <property type="match status" value="1"/>
</dbReference>
<dbReference type="InterPro" id="IPR054384">
    <property type="entry name" value="SecDF_P1_head"/>
</dbReference>
<evidence type="ECO:0000256" key="6">
    <source>
        <dbReference type="ARBA" id="ARBA00022989"/>
    </source>
</evidence>
<evidence type="ECO:0000259" key="12">
    <source>
        <dbReference type="Pfam" id="PF21760"/>
    </source>
</evidence>
<gene>
    <name evidence="9 14" type="primary">secD</name>
    <name evidence="14" type="ORF">NCTC10254_01790</name>
</gene>
<dbReference type="InterPro" id="IPR048631">
    <property type="entry name" value="SecD_1st"/>
</dbReference>
<dbReference type="GO" id="GO:0043952">
    <property type="term" value="P:protein transport by the Sec complex"/>
    <property type="evidence" value="ECO:0007669"/>
    <property type="project" value="UniProtKB-UniRule"/>
</dbReference>
<dbReference type="InterPro" id="IPR048634">
    <property type="entry name" value="SecD_SecF_C"/>
</dbReference>
<dbReference type="PANTHER" id="PTHR30081:SF1">
    <property type="entry name" value="PROTEIN TRANSLOCASE SUBUNIT SECD"/>
    <property type="match status" value="1"/>
</dbReference>
<feature type="region of interest" description="Disordered" evidence="10">
    <location>
        <begin position="605"/>
        <end position="630"/>
    </location>
</feature>
<evidence type="ECO:0000256" key="1">
    <source>
        <dbReference type="ARBA" id="ARBA00004651"/>
    </source>
</evidence>
<evidence type="ECO:0000256" key="7">
    <source>
        <dbReference type="ARBA" id="ARBA00023010"/>
    </source>
</evidence>
<feature type="compositionally biased region" description="Basic and acidic residues" evidence="10">
    <location>
        <begin position="169"/>
        <end position="184"/>
    </location>
</feature>
<feature type="domain" description="Protein export membrane protein SecD/SecF C-terminal" evidence="11">
    <location>
        <begin position="410"/>
        <end position="577"/>
    </location>
</feature>
<feature type="transmembrane region" description="Helical" evidence="9">
    <location>
        <begin position="477"/>
        <end position="498"/>
    </location>
</feature>
<dbReference type="PANTHER" id="PTHR30081">
    <property type="entry name" value="PROTEIN-EXPORT MEMBRANE PROTEIN SEC"/>
    <property type="match status" value="1"/>
</dbReference>
<evidence type="ECO:0000313" key="15">
    <source>
        <dbReference type="Proteomes" id="UP000249886"/>
    </source>
</evidence>
<dbReference type="Gene3D" id="1.20.1640.10">
    <property type="entry name" value="Multidrug efflux transporter AcrB transmembrane domain"/>
    <property type="match status" value="1"/>
</dbReference>
<dbReference type="GO" id="GO:0015450">
    <property type="term" value="F:protein-transporting ATPase activity"/>
    <property type="evidence" value="ECO:0007669"/>
    <property type="project" value="InterPro"/>
</dbReference>
<dbReference type="RefSeq" id="WP_005526275.1">
    <property type="nucleotide sequence ID" value="NZ_CP050134.2"/>
</dbReference>
<dbReference type="InterPro" id="IPR055344">
    <property type="entry name" value="SecD_SecF_C_bact"/>
</dbReference>
<evidence type="ECO:0000259" key="13">
    <source>
        <dbReference type="Pfam" id="PF22599"/>
    </source>
</evidence>
<keyword evidence="8 9" id="KW-0472">Membrane</keyword>
<name>A0A6H9XG00_9CORY</name>
<dbReference type="Pfam" id="PF22599">
    <property type="entry name" value="SecDF_P1_head"/>
    <property type="match status" value="1"/>
</dbReference>
<evidence type="ECO:0000256" key="8">
    <source>
        <dbReference type="ARBA" id="ARBA00023136"/>
    </source>
</evidence>
<dbReference type="InterPro" id="IPR022813">
    <property type="entry name" value="SecD/SecF_arch_bac"/>
</dbReference>
<feature type="region of interest" description="Disordered" evidence="10">
    <location>
        <begin position="169"/>
        <end position="196"/>
    </location>
</feature>
<evidence type="ECO:0000259" key="11">
    <source>
        <dbReference type="Pfam" id="PF02355"/>
    </source>
</evidence>
<evidence type="ECO:0000256" key="2">
    <source>
        <dbReference type="ARBA" id="ARBA00022448"/>
    </source>
</evidence>
<feature type="transmembrane region" description="Helical" evidence="9">
    <location>
        <begin position="526"/>
        <end position="545"/>
    </location>
</feature>
<accession>A0A6H9XG00</accession>
<keyword evidence="2 9" id="KW-0813">Transport</keyword>
<feature type="transmembrane region" description="Helical" evidence="9">
    <location>
        <begin position="449"/>
        <end position="471"/>
    </location>
</feature>
<comment type="subcellular location">
    <subcellularLocation>
        <location evidence="1 9">Cell membrane</location>
        <topology evidence="1 9">Multi-pass membrane protein</topology>
    </subcellularLocation>
</comment>
<dbReference type="SUPFAM" id="SSF82866">
    <property type="entry name" value="Multidrug efflux transporter AcrB transmembrane domain"/>
    <property type="match status" value="1"/>
</dbReference>
<comment type="similarity">
    <text evidence="9">Belongs to the SecD/SecF family. SecD subfamily.</text>
</comment>
<dbReference type="GeneID" id="84574002"/>
<keyword evidence="3 9" id="KW-1003">Cell membrane</keyword>
<feature type="transmembrane region" description="Helical" evidence="9">
    <location>
        <begin position="551"/>
        <end position="576"/>
    </location>
</feature>
<dbReference type="GO" id="GO:0006605">
    <property type="term" value="P:protein targeting"/>
    <property type="evidence" value="ECO:0007669"/>
    <property type="project" value="UniProtKB-UniRule"/>
</dbReference>
<proteinExistence type="inferred from homology"/>
<comment type="caution">
    <text evidence="14">The sequence shown here is derived from an EMBL/GenBank/DDBJ whole genome shotgun (WGS) entry which is preliminary data.</text>
</comment>
<evidence type="ECO:0000256" key="5">
    <source>
        <dbReference type="ARBA" id="ARBA00022927"/>
    </source>
</evidence>
<feature type="compositionally biased region" description="Polar residues" evidence="10">
    <location>
        <begin position="609"/>
        <end position="621"/>
    </location>
</feature>